<evidence type="ECO:0000256" key="1">
    <source>
        <dbReference type="SAM" id="MobiDB-lite"/>
    </source>
</evidence>
<evidence type="ECO:0000256" key="2">
    <source>
        <dbReference type="SAM" id="Phobius"/>
    </source>
</evidence>
<gene>
    <name evidence="4" type="ORF">PanWU01x14_252200</name>
</gene>
<dbReference type="InterPro" id="IPR044821">
    <property type="entry name" value="At1g28695/At4g15970-like"/>
</dbReference>
<evidence type="ECO:0000259" key="3">
    <source>
        <dbReference type="Pfam" id="PF03407"/>
    </source>
</evidence>
<reference evidence="5" key="1">
    <citation type="submission" date="2016-06" db="EMBL/GenBank/DDBJ databases">
        <title>Parallel loss of symbiosis genes in relatives of nitrogen-fixing non-legume Parasponia.</title>
        <authorList>
            <person name="Van Velzen R."/>
            <person name="Holmer R."/>
            <person name="Bu F."/>
            <person name="Rutten L."/>
            <person name="Van Zeijl A."/>
            <person name="Liu W."/>
            <person name="Santuari L."/>
            <person name="Cao Q."/>
            <person name="Sharma T."/>
            <person name="Shen D."/>
            <person name="Roswanjaya Y."/>
            <person name="Wardhani T."/>
            <person name="Kalhor M.S."/>
            <person name="Jansen J."/>
            <person name="Van den Hoogen J."/>
            <person name="Gungor B."/>
            <person name="Hartog M."/>
            <person name="Hontelez J."/>
            <person name="Verver J."/>
            <person name="Yang W.-C."/>
            <person name="Schijlen E."/>
            <person name="Repin R."/>
            <person name="Schilthuizen M."/>
            <person name="Schranz E."/>
            <person name="Heidstra R."/>
            <person name="Miyata K."/>
            <person name="Fedorova E."/>
            <person name="Kohlen W."/>
            <person name="Bisseling T."/>
            <person name="Smit S."/>
            <person name="Geurts R."/>
        </authorList>
    </citation>
    <scope>NUCLEOTIDE SEQUENCE [LARGE SCALE GENOMIC DNA]</scope>
    <source>
        <strain evidence="5">cv. WU1-14</strain>
    </source>
</reference>
<dbReference type="AlphaFoldDB" id="A0A2P5BC17"/>
<dbReference type="OrthoDB" id="540503at2759"/>
<evidence type="ECO:0000313" key="5">
    <source>
        <dbReference type="Proteomes" id="UP000237105"/>
    </source>
</evidence>
<dbReference type="Pfam" id="PF03407">
    <property type="entry name" value="Nucleotid_trans"/>
    <property type="match status" value="1"/>
</dbReference>
<dbReference type="EMBL" id="JXTB01000313">
    <property type="protein sequence ID" value="PON46333.1"/>
    <property type="molecule type" value="Genomic_DNA"/>
</dbReference>
<keyword evidence="2" id="KW-0812">Transmembrane</keyword>
<proteinExistence type="predicted"/>
<accession>A0A2P5BC17</accession>
<organism evidence="4 5">
    <name type="scientific">Parasponia andersonii</name>
    <name type="common">Sponia andersonii</name>
    <dbReference type="NCBI Taxonomy" id="3476"/>
    <lineage>
        <taxon>Eukaryota</taxon>
        <taxon>Viridiplantae</taxon>
        <taxon>Streptophyta</taxon>
        <taxon>Embryophyta</taxon>
        <taxon>Tracheophyta</taxon>
        <taxon>Spermatophyta</taxon>
        <taxon>Magnoliopsida</taxon>
        <taxon>eudicotyledons</taxon>
        <taxon>Gunneridae</taxon>
        <taxon>Pentapetalae</taxon>
        <taxon>rosids</taxon>
        <taxon>fabids</taxon>
        <taxon>Rosales</taxon>
        <taxon>Cannabaceae</taxon>
        <taxon>Parasponia</taxon>
    </lineage>
</organism>
<keyword evidence="4" id="KW-0808">Transferase</keyword>
<comment type="caution">
    <text evidence="4">The sequence shown here is derived from an EMBL/GenBank/DDBJ whole genome shotgun (WGS) entry which is preliminary data.</text>
</comment>
<dbReference type="InterPro" id="IPR005069">
    <property type="entry name" value="Nucl-diP-sugar_transferase"/>
</dbReference>
<evidence type="ECO:0000313" key="4">
    <source>
        <dbReference type="EMBL" id="PON46333.1"/>
    </source>
</evidence>
<dbReference type="GO" id="GO:0016740">
    <property type="term" value="F:transferase activity"/>
    <property type="evidence" value="ECO:0007669"/>
    <property type="project" value="UniProtKB-KW"/>
</dbReference>
<keyword evidence="2" id="KW-1133">Transmembrane helix</keyword>
<feature type="domain" description="Nucleotide-diphospho-sugar transferase" evidence="3">
    <location>
        <begin position="129"/>
        <end position="327"/>
    </location>
</feature>
<keyword evidence="5" id="KW-1185">Reference proteome</keyword>
<feature type="transmembrane region" description="Helical" evidence="2">
    <location>
        <begin position="37"/>
        <end position="54"/>
    </location>
</feature>
<dbReference type="Proteomes" id="UP000237105">
    <property type="component" value="Unassembled WGS sequence"/>
</dbReference>
<dbReference type="PANTHER" id="PTHR46038">
    <property type="entry name" value="EXPRESSED PROTEIN-RELATED"/>
    <property type="match status" value="1"/>
</dbReference>
<keyword evidence="2" id="KW-0472">Membrane</keyword>
<protein>
    <submittedName>
        <fullName evidence="4">Nucleotide-diphospho-sugar transferase</fullName>
    </submittedName>
</protein>
<feature type="region of interest" description="Disordered" evidence="1">
    <location>
        <begin position="1"/>
        <end position="23"/>
    </location>
</feature>
<sequence length="372" mass="42775">MTNETISVGHVVGHNQDSTSNSCSTNGSSFQRILRRIALFAAVASGCLILLSSINPNKFLSSSFFPSLIRPNTSQVTNDIDPLNGVLRNASMKDKTVILTTLNDAWAEPDSIFDLFIESFQIGNNTRGLLKHLVVICLDDKAYSRCLASHPHCYYLRTNGANFTKEASFMSSEYLEMMWRRIEFLGAILEMGYSFVFTDSDVMWLRDPFQRFFQDADFQIACDIFKGNSYDRHNEPNGGFTYVKSNDRTIKFYKFWYFSRRVYPGLHDQDVLNRIKFDPFIERIGLQIRFLDTVYFGGFCQPSRDFNLVCTMHANCCVGLENKLNDLAILLEEWRRYMSPQPSMNAQYSWSVPRNCSTSFQRMRKQNSGSKS</sequence>
<dbReference type="PANTHER" id="PTHR46038:SF13">
    <property type="entry name" value="GLYCOSYLTRANSFERASE"/>
    <property type="match status" value="1"/>
</dbReference>
<name>A0A2P5BC17_PARAD</name>
<dbReference type="STRING" id="3476.A0A2P5BC17"/>